<dbReference type="Gene3D" id="3.30.565.10">
    <property type="entry name" value="Histidine kinase-like ATPase, C-terminal domain"/>
    <property type="match status" value="1"/>
</dbReference>
<dbReference type="SUPFAM" id="SSF55785">
    <property type="entry name" value="PYP-like sensor domain (PAS domain)"/>
    <property type="match status" value="1"/>
</dbReference>
<feature type="domain" description="Response regulatory" evidence="15">
    <location>
        <begin position="568"/>
        <end position="684"/>
    </location>
</feature>
<dbReference type="EMBL" id="SMLL01000004">
    <property type="protein sequence ID" value="TFY99937.1"/>
    <property type="molecule type" value="Genomic_DNA"/>
</dbReference>
<keyword evidence="5" id="KW-1003">Cell membrane</keyword>
<dbReference type="OrthoDB" id="8552871at2"/>
<evidence type="ECO:0000256" key="11">
    <source>
        <dbReference type="ARBA" id="ARBA00023012"/>
    </source>
</evidence>
<dbReference type="Gene3D" id="3.30.450.20">
    <property type="entry name" value="PAS domain"/>
    <property type="match status" value="1"/>
</dbReference>
<dbReference type="InterPro" id="IPR036097">
    <property type="entry name" value="HisK_dim/P_sf"/>
</dbReference>
<dbReference type="CDD" id="cd00082">
    <property type="entry name" value="HisKA"/>
    <property type="match status" value="1"/>
</dbReference>
<evidence type="ECO:0000256" key="9">
    <source>
        <dbReference type="ARBA" id="ARBA00022777"/>
    </source>
</evidence>
<dbReference type="GO" id="GO:0005524">
    <property type="term" value="F:ATP binding"/>
    <property type="evidence" value="ECO:0007669"/>
    <property type="project" value="UniProtKB-KW"/>
</dbReference>
<dbReference type="InterPro" id="IPR036890">
    <property type="entry name" value="HATPase_C_sf"/>
</dbReference>
<dbReference type="InterPro" id="IPR003661">
    <property type="entry name" value="HisK_dim/P_dom"/>
</dbReference>
<evidence type="ECO:0000256" key="12">
    <source>
        <dbReference type="ARBA" id="ARBA00023136"/>
    </source>
</evidence>
<keyword evidence="11" id="KW-0902">Two-component regulatory system</keyword>
<dbReference type="PROSITE" id="PS50109">
    <property type="entry name" value="HIS_KIN"/>
    <property type="match status" value="1"/>
</dbReference>
<dbReference type="AlphaFoldDB" id="A0A4Z0BNU5"/>
<dbReference type="Pfam" id="PF00512">
    <property type="entry name" value="HisKA"/>
    <property type="match status" value="1"/>
</dbReference>
<dbReference type="GO" id="GO:0045121">
    <property type="term" value="C:membrane raft"/>
    <property type="evidence" value="ECO:0007669"/>
    <property type="project" value="UniProtKB-SubCell"/>
</dbReference>
<dbReference type="SMART" id="SM00388">
    <property type="entry name" value="HisKA"/>
    <property type="match status" value="1"/>
</dbReference>
<accession>A0A4Z0BNU5</accession>
<evidence type="ECO:0000256" key="5">
    <source>
        <dbReference type="ARBA" id="ARBA00022475"/>
    </source>
</evidence>
<keyword evidence="9" id="KW-0418">Kinase</keyword>
<dbReference type="SMART" id="SM00387">
    <property type="entry name" value="HATPase_c"/>
    <property type="match status" value="1"/>
</dbReference>
<evidence type="ECO:0000259" key="14">
    <source>
        <dbReference type="PROSITE" id="PS50109"/>
    </source>
</evidence>
<dbReference type="Proteomes" id="UP000297564">
    <property type="component" value="Unassembled WGS sequence"/>
</dbReference>
<dbReference type="InterPro" id="IPR001789">
    <property type="entry name" value="Sig_transdc_resp-reg_receiver"/>
</dbReference>
<evidence type="ECO:0000256" key="6">
    <source>
        <dbReference type="ARBA" id="ARBA00022553"/>
    </source>
</evidence>
<dbReference type="Pfam" id="PF01590">
    <property type="entry name" value="GAF"/>
    <property type="match status" value="1"/>
</dbReference>
<dbReference type="PROSITE" id="PS50110">
    <property type="entry name" value="RESPONSE_REGULATORY"/>
    <property type="match status" value="1"/>
</dbReference>
<dbReference type="InterPro" id="IPR035965">
    <property type="entry name" value="PAS-like_dom_sf"/>
</dbReference>
<keyword evidence="10" id="KW-0067">ATP-binding</keyword>
<dbReference type="Pfam" id="PF00072">
    <property type="entry name" value="Response_reg"/>
    <property type="match status" value="1"/>
</dbReference>
<dbReference type="SMART" id="SM00448">
    <property type="entry name" value="REC"/>
    <property type="match status" value="1"/>
</dbReference>
<organism evidence="17 18">
    <name type="scientific">Ramlibacter rhizophilus</name>
    <dbReference type="NCBI Taxonomy" id="1781167"/>
    <lineage>
        <taxon>Bacteria</taxon>
        <taxon>Pseudomonadati</taxon>
        <taxon>Pseudomonadota</taxon>
        <taxon>Betaproteobacteria</taxon>
        <taxon>Burkholderiales</taxon>
        <taxon>Comamonadaceae</taxon>
        <taxon>Ramlibacter</taxon>
    </lineage>
</organism>
<dbReference type="GO" id="GO:0000155">
    <property type="term" value="F:phosphorelay sensor kinase activity"/>
    <property type="evidence" value="ECO:0007669"/>
    <property type="project" value="InterPro"/>
</dbReference>
<dbReference type="PRINTS" id="PR00344">
    <property type="entry name" value="BCTRLSENSOR"/>
</dbReference>
<dbReference type="InterPro" id="IPR003018">
    <property type="entry name" value="GAF"/>
</dbReference>
<reference evidence="17 18" key="1">
    <citation type="submission" date="2019-03" db="EMBL/GenBank/DDBJ databases">
        <title>Ramlibacter rhizophilus CCTCC AB2015357, whole genome shotgun sequence.</title>
        <authorList>
            <person name="Zhang X."/>
            <person name="Feng G."/>
            <person name="Zhu H."/>
        </authorList>
    </citation>
    <scope>NUCLEOTIDE SEQUENCE [LARGE SCALE GENOMIC DNA]</scope>
    <source>
        <strain evidence="17 18">CCTCC AB2015357</strain>
    </source>
</reference>
<dbReference type="SUPFAM" id="SSF55781">
    <property type="entry name" value="GAF domain-like"/>
    <property type="match status" value="1"/>
</dbReference>
<dbReference type="InterPro" id="IPR011006">
    <property type="entry name" value="CheY-like_superfamily"/>
</dbReference>
<evidence type="ECO:0000256" key="8">
    <source>
        <dbReference type="ARBA" id="ARBA00022741"/>
    </source>
</evidence>
<dbReference type="GO" id="GO:0005886">
    <property type="term" value="C:plasma membrane"/>
    <property type="evidence" value="ECO:0007669"/>
    <property type="project" value="UniProtKB-SubCell"/>
</dbReference>
<comment type="catalytic activity">
    <reaction evidence="1">
        <text>ATP + protein L-histidine = ADP + protein N-phospho-L-histidine.</text>
        <dbReference type="EC" id="2.7.13.3"/>
    </reaction>
</comment>
<dbReference type="FunFam" id="3.30.565.10:FF:000023">
    <property type="entry name" value="PAS domain-containing sensor histidine kinase"/>
    <property type="match status" value="1"/>
</dbReference>
<evidence type="ECO:0000256" key="3">
    <source>
        <dbReference type="ARBA" id="ARBA00004314"/>
    </source>
</evidence>
<comment type="caution">
    <text evidence="17">The sequence shown here is derived from an EMBL/GenBank/DDBJ whole genome shotgun (WGS) entry which is preliminary data.</text>
</comment>
<dbReference type="InterPro" id="IPR029016">
    <property type="entry name" value="GAF-like_dom_sf"/>
</dbReference>
<evidence type="ECO:0000313" key="18">
    <source>
        <dbReference type="Proteomes" id="UP000297564"/>
    </source>
</evidence>
<dbReference type="InterPro" id="IPR005467">
    <property type="entry name" value="His_kinase_dom"/>
</dbReference>
<evidence type="ECO:0000256" key="4">
    <source>
        <dbReference type="ARBA" id="ARBA00012438"/>
    </source>
</evidence>
<dbReference type="Gene3D" id="3.40.50.2300">
    <property type="match status" value="1"/>
</dbReference>
<evidence type="ECO:0000256" key="10">
    <source>
        <dbReference type="ARBA" id="ARBA00022840"/>
    </source>
</evidence>
<dbReference type="SMART" id="SM00065">
    <property type="entry name" value="GAF"/>
    <property type="match status" value="1"/>
</dbReference>
<dbReference type="EC" id="2.7.13.3" evidence="4"/>
<name>A0A4Z0BNU5_9BURK</name>
<dbReference type="Pfam" id="PF02518">
    <property type="entry name" value="HATPase_c"/>
    <property type="match status" value="1"/>
</dbReference>
<keyword evidence="12" id="KW-0472">Membrane</keyword>
<proteinExistence type="predicted"/>
<dbReference type="SUPFAM" id="SSF47384">
    <property type="entry name" value="Homodimeric domain of signal transducing histidine kinase"/>
    <property type="match status" value="1"/>
</dbReference>
<dbReference type="InterPro" id="IPR000700">
    <property type="entry name" value="PAS-assoc_C"/>
</dbReference>
<comment type="subcellular location">
    <subcellularLocation>
        <location evidence="2">Cell membrane</location>
    </subcellularLocation>
    <subcellularLocation>
        <location evidence="3">Membrane raft</location>
        <topology evidence="3">Multi-pass membrane protein</topology>
    </subcellularLocation>
</comment>
<dbReference type="PANTHER" id="PTHR43547:SF2">
    <property type="entry name" value="HYBRID SIGNAL TRANSDUCTION HISTIDINE KINASE C"/>
    <property type="match status" value="1"/>
</dbReference>
<dbReference type="InterPro" id="IPR004358">
    <property type="entry name" value="Sig_transdc_His_kin-like_C"/>
</dbReference>
<dbReference type="Gene3D" id="1.10.287.130">
    <property type="match status" value="1"/>
</dbReference>
<dbReference type="InterPro" id="IPR003594">
    <property type="entry name" value="HATPase_dom"/>
</dbReference>
<gene>
    <name evidence="17" type="ORF">EZ242_12450</name>
</gene>
<protein>
    <recommendedName>
        <fullName evidence="4">histidine kinase</fullName>
        <ecNumber evidence="4">2.7.13.3</ecNumber>
    </recommendedName>
</protein>
<feature type="domain" description="PAC" evidence="16">
    <location>
        <begin position="90"/>
        <end position="146"/>
    </location>
</feature>
<evidence type="ECO:0000256" key="1">
    <source>
        <dbReference type="ARBA" id="ARBA00000085"/>
    </source>
</evidence>
<evidence type="ECO:0000256" key="13">
    <source>
        <dbReference type="PROSITE-ProRule" id="PRU00169"/>
    </source>
</evidence>
<sequence>MLRASVFQSVFMQSPIGEYLLSPSEDPVILAVNDCVLRSAGRSRESLVGQRLFAAFPGNPDDPGDTGVPALRSSLARVIATGLSDTLPLQRYPIRTTRPDGSEDFEERYWRAINIPIHDAEGRLVCIAHRTEDVTDQARVADALRSSTDRQTFQLNLADALHELESPEEIALTASAMLGEQLGITRVTYVEVDDVSSTFVQRHWEPRGSEPLSTERRRLDEFGPEVIATLRAGVPLVIRDVEQDPRTAPHKAAYASLGVRSNVAIPLIKGGHLGMVLSLQHDQPRDWTDAEIGLAVDVAARTWSAAENARAQMELRDASRRKDEFLAMLAHELRNPLAPISTAAELLSLQPMDEGRLQRTAAIITRQVRHMTGLVDDLLDVSRVTRGLVNLEESPQDMKTIVGNAAEQVRPLIEMQGHQLTLALAPVPAHVLGDGKRMVQVLSNLLNNAAKYTPPGGHIQLVTEVDEARVCVHVKDDGIGIPKDVQPRIFELFAQAERTPDRSQGGLGLGLALVRSLVELHGGTVSVASDGPGKGSCFTVTLPRLPEPAGSGQPASGPVPRPKGRALDVLVVDDNRDAAETLQLLLESAGHRVRIEHDPFRALEAAVAQPPQAAIIDIGLPAMDGYELVQRLRARPDTADGVYIALTGYGQAADRAKARDAGFDAHLVKPATPDDILALLERSSRVDGR</sequence>
<keyword evidence="18" id="KW-1185">Reference proteome</keyword>
<dbReference type="FunFam" id="1.10.287.130:FF:000001">
    <property type="entry name" value="Two-component sensor histidine kinase"/>
    <property type="match status" value="1"/>
</dbReference>
<dbReference type="PANTHER" id="PTHR43547">
    <property type="entry name" value="TWO-COMPONENT HISTIDINE KINASE"/>
    <property type="match status" value="1"/>
</dbReference>
<dbReference type="SUPFAM" id="SSF52172">
    <property type="entry name" value="CheY-like"/>
    <property type="match status" value="1"/>
</dbReference>
<evidence type="ECO:0000256" key="2">
    <source>
        <dbReference type="ARBA" id="ARBA00004236"/>
    </source>
</evidence>
<keyword evidence="6 13" id="KW-0597">Phosphoprotein</keyword>
<dbReference type="Gene3D" id="3.30.450.40">
    <property type="match status" value="1"/>
</dbReference>
<evidence type="ECO:0000313" key="17">
    <source>
        <dbReference type="EMBL" id="TFY99937.1"/>
    </source>
</evidence>
<feature type="domain" description="Histidine kinase" evidence="14">
    <location>
        <begin position="328"/>
        <end position="546"/>
    </location>
</feature>
<evidence type="ECO:0000256" key="7">
    <source>
        <dbReference type="ARBA" id="ARBA00022679"/>
    </source>
</evidence>
<keyword evidence="7" id="KW-0808">Transferase</keyword>
<feature type="modified residue" description="4-aspartylphosphate" evidence="13">
    <location>
        <position position="617"/>
    </location>
</feature>
<evidence type="ECO:0000259" key="16">
    <source>
        <dbReference type="PROSITE" id="PS50113"/>
    </source>
</evidence>
<dbReference type="SUPFAM" id="SSF55874">
    <property type="entry name" value="ATPase domain of HSP90 chaperone/DNA topoisomerase II/histidine kinase"/>
    <property type="match status" value="1"/>
</dbReference>
<dbReference type="PROSITE" id="PS50113">
    <property type="entry name" value="PAC"/>
    <property type="match status" value="1"/>
</dbReference>
<evidence type="ECO:0000259" key="15">
    <source>
        <dbReference type="PROSITE" id="PS50110"/>
    </source>
</evidence>
<keyword evidence="8" id="KW-0547">Nucleotide-binding</keyword>